<dbReference type="OrthoDB" id="5977668at2759"/>
<feature type="non-terminal residue" evidence="3">
    <location>
        <position position="1"/>
    </location>
</feature>
<gene>
    <name evidence="3" type="ORF">GMORB2_1104</name>
</gene>
<dbReference type="InterPro" id="IPR050464">
    <property type="entry name" value="Zeta_carotene_desat/Oxidored"/>
</dbReference>
<evidence type="ECO:0000313" key="4">
    <source>
        <dbReference type="Proteomes" id="UP000749293"/>
    </source>
</evidence>
<evidence type="ECO:0000259" key="2">
    <source>
        <dbReference type="Pfam" id="PF01593"/>
    </source>
</evidence>
<dbReference type="InterPro" id="IPR036188">
    <property type="entry name" value="FAD/NAD-bd_sf"/>
</dbReference>
<evidence type="ECO:0000313" key="3">
    <source>
        <dbReference type="EMBL" id="KAF4125858.1"/>
    </source>
</evidence>
<dbReference type="Gene3D" id="3.90.660.20">
    <property type="entry name" value="Protoporphyrinogen oxidase, mitochondrial, domain 2"/>
    <property type="match status" value="1"/>
</dbReference>
<keyword evidence="4" id="KW-1185">Reference proteome</keyword>
<sequence>MDRSINSITRKRVAVVGSGCAGTAALWALNRTYHDVYLYEAASRLGGQTNTVQWTKGKFSTAVDTGFVVFNTTTYPNFVEFIKRLGLDSEPTEVSLGVSRDHGLFEWASTSLRAAFSQRRNLLSPRMWRILFDIVRFNQFAIDILIEEDIESARGGPDNAHRSETIGQYLEREGYSTSFENDYLLPLISTIWNASPEKSFLDFPAVTLVRFLWNHYLVSTSLGRLQWLTLRYGSKSYVDAVMKGFPPNHLFTNTSVRSLSNDADGRVRLHFENGKTEVFDHVVLATHGDQALSIINTSATEEERSILSCFRTSQTEAVLHSDTSHMPSRRKAWAGLNCRTVSAHMGKPGIGKTSLTCNMNWLQNIPRDPFGDVLVTLNPLHQPRRDLIQGRYYYTQPVYTIESFRAQKLLRYIQNTRGISYAGAWTNYGSHEDAFSSGLRVAQEHLGAKLPFQFQDSTYSRGKTPRLGMLDHTLRLIILILQVFVVQILEWLTGRGRQTTRPNVNGKLRAKA</sequence>
<organism evidence="3 4">
    <name type="scientific">Geosmithia morbida</name>
    <dbReference type="NCBI Taxonomy" id="1094350"/>
    <lineage>
        <taxon>Eukaryota</taxon>
        <taxon>Fungi</taxon>
        <taxon>Dikarya</taxon>
        <taxon>Ascomycota</taxon>
        <taxon>Pezizomycotina</taxon>
        <taxon>Sordariomycetes</taxon>
        <taxon>Hypocreomycetidae</taxon>
        <taxon>Hypocreales</taxon>
        <taxon>Bionectriaceae</taxon>
        <taxon>Geosmithia</taxon>
    </lineage>
</organism>
<comment type="caution">
    <text evidence="3">The sequence shown here is derived from an EMBL/GenBank/DDBJ whole genome shotgun (WGS) entry which is preliminary data.</text>
</comment>
<keyword evidence="1" id="KW-1133">Transmembrane helix</keyword>
<dbReference type="PANTHER" id="PTHR42923">
    <property type="entry name" value="PROTOPORPHYRINOGEN OXIDASE"/>
    <property type="match status" value="1"/>
</dbReference>
<name>A0A9P4YZC5_9HYPO</name>
<proteinExistence type="predicted"/>
<reference evidence="3" key="1">
    <citation type="submission" date="2020-03" db="EMBL/GenBank/DDBJ databases">
        <title>Site-based positive gene gene selection in Geosmithia morbida across the United States reveals a broad range of putative effectors and factors for local host and environmental adapation.</title>
        <authorList>
            <person name="Onufrak A."/>
            <person name="Murdoch R.W."/>
            <person name="Gazis R."/>
            <person name="Huff M."/>
            <person name="Staton M."/>
            <person name="Klingeman W."/>
            <person name="Hadziabdic D."/>
        </authorList>
    </citation>
    <scope>NUCLEOTIDE SEQUENCE</scope>
    <source>
        <strain evidence="3">1262</strain>
    </source>
</reference>
<accession>A0A9P4YZC5</accession>
<protein>
    <submittedName>
        <fullName evidence="3">NAD/FAD-binding protein</fullName>
    </submittedName>
</protein>
<dbReference type="GeneID" id="55967334"/>
<feature type="transmembrane region" description="Helical" evidence="1">
    <location>
        <begin position="12"/>
        <end position="29"/>
    </location>
</feature>
<dbReference type="RefSeq" id="XP_035324510.1">
    <property type="nucleotide sequence ID" value="XM_035463086.1"/>
</dbReference>
<dbReference type="SUPFAM" id="SSF51905">
    <property type="entry name" value="FAD/NAD(P)-binding domain"/>
    <property type="match status" value="1"/>
</dbReference>
<dbReference type="Gene3D" id="3.50.50.60">
    <property type="entry name" value="FAD/NAD(P)-binding domain"/>
    <property type="match status" value="1"/>
</dbReference>
<evidence type="ECO:0000256" key="1">
    <source>
        <dbReference type="SAM" id="Phobius"/>
    </source>
</evidence>
<dbReference type="PANTHER" id="PTHR42923:SF17">
    <property type="entry name" value="AMINE OXIDASE DOMAIN-CONTAINING PROTEIN"/>
    <property type="match status" value="1"/>
</dbReference>
<dbReference type="InterPro" id="IPR002937">
    <property type="entry name" value="Amino_oxidase"/>
</dbReference>
<dbReference type="AlphaFoldDB" id="A0A9P4YZC5"/>
<keyword evidence="1" id="KW-0472">Membrane</keyword>
<feature type="transmembrane region" description="Helical" evidence="1">
    <location>
        <begin position="473"/>
        <end position="492"/>
    </location>
</feature>
<dbReference type="Pfam" id="PF01593">
    <property type="entry name" value="Amino_oxidase"/>
    <property type="match status" value="1"/>
</dbReference>
<feature type="domain" description="Amine oxidase" evidence="2">
    <location>
        <begin position="24"/>
        <end position="292"/>
    </location>
</feature>
<dbReference type="Gene3D" id="1.10.3110.10">
    <property type="entry name" value="protoporphyrinogen ix oxidase, domain 3"/>
    <property type="match status" value="1"/>
</dbReference>
<dbReference type="Proteomes" id="UP000749293">
    <property type="component" value="Unassembled WGS sequence"/>
</dbReference>
<dbReference type="EMBL" id="JAANYQ010000002">
    <property type="protein sequence ID" value="KAF4125858.1"/>
    <property type="molecule type" value="Genomic_DNA"/>
</dbReference>
<keyword evidence="1" id="KW-0812">Transmembrane</keyword>
<dbReference type="GO" id="GO:0016491">
    <property type="term" value="F:oxidoreductase activity"/>
    <property type="evidence" value="ECO:0007669"/>
    <property type="project" value="InterPro"/>
</dbReference>